<dbReference type="Pfam" id="PF00379">
    <property type="entry name" value="Chitin_bind_4"/>
    <property type="match status" value="1"/>
</dbReference>
<gene>
    <name evidence="4" type="ORF">Pmani_023824</name>
</gene>
<evidence type="ECO:0000313" key="4">
    <source>
        <dbReference type="EMBL" id="KAK4304190.1"/>
    </source>
</evidence>
<dbReference type="EMBL" id="JAWZYT010002464">
    <property type="protein sequence ID" value="KAK4304190.1"/>
    <property type="molecule type" value="Genomic_DNA"/>
</dbReference>
<dbReference type="PANTHER" id="PTHR10380:SF173">
    <property type="entry name" value="CUTICULAR PROTEIN 47EF, ISOFORM C-RELATED"/>
    <property type="match status" value="1"/>
</dbReference>
<name>A0AAE1U2W0_9EUCA</name>
<dbReference type="InterPro" id="IPR050468">
    <property type="entry name" value="Cuticle_Struct_Prot"/>
</dbReference>
<keyword evidence="1 2" id="KW-0193">Cuticle</keyword>
<comment type="caution">
    <text evidence="4">The sequence shown here is derived from an EMBL/GenBank/DDBJ whole genome shotgun (WGS) entry which is preliminary data.</text>
</comment>
<protein>
    <submittedName>
        <fullName evidence="4">Uncharacterized protein</fullName>
    </submittedName>
</protein>
<dbReference type="PROSITE" id="PS00233">
    <property type="entry name" value="CHIT_BIND_RR_1"/>
    <property type="match status" value="1"/>
</dbReference>
<proteinExistence type="predicted"/>
<dbReference type="PROSITE" id="PS51155">
    <property type="entry name" value="CHIT_BIND_RR_2"/>
    <property type="match status" value="1"/>
</dbReference>
<dbReference type="GO" id="GO:0008010">
    <property type="term" value="F:structural constituent of chitin-based larval cuticle"/>
    <property type="evidence" value="ECO:0007669"/>
    <property type="project" value="TreeGrafter"/>
</dbReference>
<dbReference type="PRINTS" id="PR00947">
    <property type="entry name" value="CUTICLE"/>
</dbReference>
<evidence type="ECO:0000256" key="1">
    <source>
        <dbReference type="ARBA" id="ARBA00022460"/>
    </source>
</evidence>
<evidence type="ECO:0000256" key="3">
    <source>
        <dbReference type="SAM" id="MobiDB-lite"/>
    </source>
</evidence>
<evidence type="ECO:0000256" key="2">
    <source>
        <dbReference type="PROSITE-ProRule" id="PRU00497"/>
    </source>
</evidence>
<dbReference type="PANTHER" id="PTHR10380">
    <property type="entry name" value="CUTICLE PROTEIN"/>
    <property type="match status" value="1"/>
</dbReference>
<dbReference type="AlphaFoldDB" id="A0AAE1U2W0"/>
<feature type="region of interest" description="Disordered" evidence="3">
    <location>
        <begin position="1"/>
        <end position="29"/>
    </location>
</feature>
<dbReference type="GO" id="GO:0062129">
    <property type="term" value="C:chitin-based extracellular matrix"/>
    <property type="evidence" value="ECO:0007669"/>
    <property type="project" value="TreeGrafter"/>
</dbReference>
<accession>A0AAE1U2W0</accession>
<sequence length="206" mass="21346">MRTRGGRDEDERGTRGGREGEREGGREGDERGTRVLFACMMALALAAPQLEVEVDVPLSLEPETLVELPVDAAGVAAAADVASGVAAGVGAGVAAAPLIVGKSAVELLRDERVDSGNGNFNFAIEADNGVAMAVEGSPGVEGGVSMSGSYRFVLGDGSVAEVTFIADENGFQPQSDLLPTPHPLPAHVYELLRIAEEQRAQGITFE</sequence>
<dbReference type="InterPro" id="IPR000618">
    <property type="entry name" value="Insect_cuticle"/>
</dbReference>
<dbReference type="InterPro" id="IPR031311">
    <property type="entry name" value="CHIT_BIND_RR_consensus"/>
</dbReference>
<dbReference type="Proteomes" id="UP001292094">
    <property type="component" value="Unassembled WGS sequence"/>
</dbReference>
<reference evidence="4" key="1">
    <citation type="submission" date="2023-11" db="EMBL/GenBank/DDBJ databases">
        <title>Genome assemblies of two species of porcelain crab, Petrolisthes cinctipes and Petrolisthes manimaculis (Anomura: Porcellanidae).</title>
        <authorList>
            <person name="Angst P."/>
        </authorList>
    </citation>
    <scope>NUCLEOTIDE SEQUENCE</scope>
    <source>
        <strain evidence="4">PB745_02</strain>
        <tissue evidence="4">Gill</tissue>
    </source>
</reference>
<evidence type="ECO:0000313" key="5">
    <source>
        <dbReference type="Proteomes" id="UP001292094"/>
    </source>
</evidence>
<keyword evidence="5" id="KW-1185">Reference proteome</keyword>
<organism evidence="4 5">
    <name type="scientific">Petrolisthes manimaculis</name>
    <dbReference type="NCBI Taxonomy" id="1843537"/>
    <lineage>
        <taxon>Eukaryota</taxon>
        <taxon>Metazoa</taxon>
        <taxon>Ecdysozoa</taxon>
        <taxon>Arthropoda</taxon>
        <taxon>Crustacea</taxon>
        <taxon>Multicrustacea</taxon>
        <taxon>Malacostraca</taxon>
        <taxon>Eumalacostraca</taxon>
        <taxon>Eucarida</taxon>
        <taxon>Decapoda</taxon>
        <taxon>Pleocyemata</taxon>
        <taxon>Anomura</taxon>
        <taxon>Galatheoidea</taxon>
        <taxon>Porcellanidae</taxon>
        <taxon>Petrolisthes</taxon>
    </lineage>
</organism>